<organism evidence="3">
    <name type="scientific">Timema tahoe</name>
    <dbReference type="NCBI Taxonomy" id="61484"/>
    <lineage>
        <taxon>Eukaryota</taxon>
        <taxon>Metazoa</taxon>
        <taxon>Ecdysozoa</taxon>
        <taxon>Arthropoda</taxon>
        <taxon>Hexapoda</taxon>
        <taxon>Insecta</taxon>
        <taxon>Pterygota</taxon>
        <taxon>Neoptera</taxon>
        <taxon>Polyneoptera</taxon>
        <taxon>Phasmatodea</taxon>
        <taxon>Timematodea</taxon>
        <taxon>Timematoidea</taxon>
        <taxon>Timematidae</taxon>
        <taxon>Timema</taxon>
    </lineage>
</organism>
<feature type="transmembrane region" description="Helical" evidence="2">
    <location>
        <begin position="12"/>
        <end position="30"/>
    </location>
</feature>
<evidence type="ECO:0000256" key="1">
    <source>
        <dbReference type="SAM" id="MobiDB-lite"/>
    </source>
</evidence>
<proteinExistence type="predicted"/>
<sequence length="194" mass="22244">MCLIRIYQPNKIVRILITYILYKIIITSIPQDVFFDLLRKIVSLKAAEGKAIQINKWDNNYVLWQKESQSLIQEQALDVTQKKKNWGKIIIFPDTFSKCFAKAGFGDIEEAYDDDNQPLQKLATLLRRVHLDIDAEAVVSFDKHLRNKEGFEKAEDLVRGDSADQEDDGVNIDEESSSGQTVEDLKTKTYSEAL</sequence>
<evidence type="ECO:0000256" key="2">
    <source>
        <dbReference type="SAM" id="Phobius"/>
    </source>
</evidence>
<feature type="compositionally biased region" description="Basic and acidic residues" evidence="1">
    <location>
        <begin position="183"/>
        <end position="194"/>
    </location>
</feature>
<dbReference type="EMBL" id="OE001317">
    <property type="protein sequence ID" value="CAD7456523.1"/>
    <property type="molecule type" value="Genomic_DNA"/>
</dbReference>
<dbReference type="AlphaFoldDB" id="A0A7R9FN18"/>
<evidence type="ECO:0000313" key="3">
    <source>
        <dbReference type="EMBL" id="CAD7456523.1"/>
    </source>
</evidence>
<protein>
    <submittedName>
        <fullName evidence="3">Uncharacterized protein</fullName>
    </submittedName>
</protein>
<keyword evidence="2" id="KW-1133">Transmembrane helix</keyword>
<feature type="compositionally biased region" description="Acidic residues" evidence="1">
    <location>
        <begin position="163"/>
        <end position="176"/>
    </location>
</feature>
<reference evidence="3" key="1">
    <citation type="submission" date="2020-11" db="EMBL/GenBank/DDBJ databases">
        <authorList>
            <person name="Tran Van P."/>
        </authorList>
    </citation>
    <scope>NUCLEOTIDE SEQUENCE</scope>
</reference>
<gene>
    <name evidence="3" type="ORF">TTEB3V08_LOCUS4551</name>
</gene>
<name>A0A7R9FN18_9NEOP</name>
<feature type="region of interest" description="Disordered" evidence="1">
    <location>
        <begin position="155"/>
        <end position="194"/>
    </location>
</feature>
<keyword evidence="2" id="KW-0812">Transmembrane</keyword>
<keyword evidence="2" id="KW-0472">Membrane</keyword>
<accession>A0A7R9FN18</accession>